<dbReference type="VEuPathDB" id="FungiDB:CCM_04714"/>
<dbReference type="InParanoid" id="G3JD14"/>
<dbReference type="GeneID" id="18166735"/>
<accession>G3JD14</accession>
<sequence length="88" mass="9416">MHQKDGRGFTKLPNRHPGCIISVPLSPPASSLRVGTGGLDRFQPPKRGDDDSQAINPSKSTPDPISSPNELGRFEQPLPSLASLESNN</sequence>
<feature type="region of interest" description="Disordered" evidence="1">
    <location>
        <begin position="1"/>
        <end position="88"/>
    </location>
</feature>
<feature type="compositionally biased region" description="Polar residues" evidence="1">
    <location>
        <begin position="53"/>
        <end position="69"/>
    </location>
</feature>
<evidence type="ECO:0000313" key="3">
    <source>
        <dbReference type="Proteomes" id="UP000001610"/>
    </source>
</evidence>
<gene>
    <name evidence="2" type="ORF">CCM_04714</name>
</gene>
<dbReference type="KEGG" id="cmt:CCM_04714"/>
<name>G3JD14_CORMM</name>
<evidence type="ECO:0000256" key="1">
    <source>
        <dbReference type="SAM" id="MobiDB-lite"/>
    </source>
</evidence>
<proteinExistence type="predicted"/>
<dbReference type="HOGENOM" id="CLU_2469010_0_0_1"/>
<dbReference type="RefSeq" id="XP_006669923.1">
    <property type="nucleotide sequence ID" value="XM_006669860.1"/>
</dbReference>
<dbReference type="AlphaFoldDB" id="G3JD14"/>
<dbReference type="EMBL" id="JH126401">
    <property type="protein sequence ID" value="EGX93340.1"/>
    <property type="molecule type" value="Genomic_DNA"/>
</dbReference>
<dbReference type="Proteomes" id="UP000001610">
    <property type="component" value="Unassembled WGS sequence"/>
</dbReference>
<reference evidence="2 3" key="1">
    <citation type="journal article" date="2011" name="Genome Biol.">
        <title>Genome sequence of the insect pathogenic fungus Cordyceps militaris, a valued traditional Chinese medicine.</title>
        <authorList>
            <person name="Zheng P."/>
            <person name="Xia Y."/>
            <person name="Xiao G."/>
            <person name="Xiong C."/>
            <person name="Hu X."/>
            <person name="Zhang S."/>
            <person name="Zheng H."/>
            <person name="Huang Y."/>
            <person name="Zhou Y."/>
            <person name="Wang S."/>
            <person name="Zhao G.P."/>
            <person name="Liu X."/>
            <person name="St Leger R.J."/>
            <person name="Wang C."/>
        </authorList>
    </citation>
    <scope>NUCLEOTIDE SEQUENCE [LARGE SCALE GENOMIC DNA]</scope>
    <source>
        <strain evidence="2 3">CM01</strain>
    </source>
</reference>
<evidence type="ECO:0000313" key="2">
    <source>
        <dbReference type="EMBL" id="EGX93340.1"/>
    </source>
</evidence>
<organism evidence="2 3">
    <name type="scientific">Cordyceps militaris (strain CM01)</name>
    <name type="common">Caterpillar fungus</name>
    <dbReference type="NCBI Taxonomy" id="983644"/>
    <lineage>
        <taxon>Eukaryota</taxon>
        <taxon>Fungi</taxon>
        <taxon>Dikarya</taxon>
        <taxon>Ascomycota</taxon>
        <taxon>Pezizomycotina</taxon>
        <taxon>Sordariomycetes</taxon>
        <taxon>Hypocreomycetidae</taxon>
        <taxon>Hypocreales</taxon>
        <taxon>Cordycipitaceae</taxon>
        <taxon>Cordyceps</taxon>
    </lineage>
</organism>
<keyword evidence="3" id="KW-1185">Reference proteome</keyword>
<protein>
    <submittedName>
        <fullName evidence="2">Uncharacterized protein</fullName>
    </submittedName>
</protein>